<evidence type="ECO:0000259" key="1">
    <source>
        <dbReference type="Pfam" id="PF00561"/>
    </source>
</evidence>
<dbReference type="EMBL" id="JARRAG010000002">
    <property type="protein sequence ID" value="MDG3007485.1"/>
    <property type="molecule type" value="Genomic_DNA"/>
</dbReference>
<dbReference type="InterPro" id="IPR029058">
    <property type="entry name" value="AB_hydrolase_fold"/>
</dbReference>
<dbReference type="GO" id="GO:0016787">
    <property type="term" value="F:hydrolase activity"/>
    <property type="evidence" value="ECO:0007669"/>
    <property type="project" value="UniProtKB-KW"/>
</dbReference>
<dbReference type="InterPro" id="IPR000073">
    <property type="entry name" value="AB_hydrolase_1"/>
</dbReference>
<sequence length="312" mass="33897">MARIVLVHGIDNQRETEDGIRAAWIPALAGGVRLAGRGDLADRLQFPTNDPARIDVRVAYYGHLFRAPDVQGARDDLDDLTADQAALAAALLTEWLERVAERAPDESASAVQASRALDLVRDPEAVGAQGVGNATRTILRTLARLPLVARPGMAFVERFLITTLKQVTRYLTEEDLRDQVRQIVLDRLDVDTAVLIGHSLGSVVAYECAHRLPRPLPLLVTLGSPLGLRTIVADRLDPPPSFPRAVQTWLNHANLEDVVAADPDLHPLSGRSVPEGSRLVCSRYQEPGGNPHDPRTYLGRKAVGRATVGALT</sequence>
<feature type="domain" description="AB hydrolase-1" evidence="1">
    <location>
        <begin position="172"/>
        <end position="250"/>
    </location>
</feature>
<evidence type="ECO:0000313" key="2">
    <source>
        <dbReference type="EMBL" id="MDG3007485.1"/>
    </source>
</evidence>
<proteinExistence type="predicted"/>
<accession>A0ABT6FIT0</accession>
<protein>
    <submittedName>
        <fullName evidence="2">Alpha/beta fold hydrolase</fullName>
    </submittedName>
</protein>
<comment type="caution">
    <text evidence="2">The sequence shown here is derived from an EMBL/GenBank/DDBJ whole genome shotgun (WGS) entry which is preliminary data.</text>
</comment>
<gene>
    <name evidence="2" type="ORF">PZE19_27290</name>
</gene>
<dbReference type="Gene3D" id="3.40.50.1820">
    <property type="entry name" value="alpha/beta hydrolase"/>
    <property type="match status" value="1"/>
</dbReference>
<keyword evidence="2" id="KW-0378">Hydrolase</keyword>
<evidence type="ECO:0000313" key="3">
    <source>
        <dbReference type="Proteomes" id="UP001216907"/>
    </source>
</evidence>
<dbReference type="RefSeq" id="WP_277863764.1">
    <property type="nucleotide sequence ID" value="NZ_JARRAG010000002.1"/>
</dbReference>
<name>A0ABT6FIT0_9BACT</name>
<reference evidence="2 3" key="1">
    <citation type="submission" date="2023-03" db="EMBL/GenBank/DDBJ databases">
        <title>Paludisphaera mucosa sp. nov. a novel planctomycete from northern fen.</title>
        <authorList>
            <person name="Ivanova A."/>
        </authorList>
    </citation>
    <scope>NUCLEOTIDE SEQUENCE [LARGE SCALE GENOMIC DNA]</scope>
    <source>
        <strain evidence="2 3">Pla2</strain>
    </source>
</reference>
<dbReference type="Pfam" id="PF00561">
    <property type="entry name" value="Abhydrolase_1"/>
    <property type="match status" value="1"/>
</dbReference>
<dbReference type="SUPFAM" id="SSF53474">
    <property type="entry name" value="alpha/beta-Hydrolases"/>
    <property type="match status" value="1"/>
</dbReference>
<organism evidence="2 3">
    <name type="scientific">Paludisphaera mucosa</name>
    <dbReference type="NCBI Taxonomy" id="3030827"/>
    <lineage>
        <taxon>Bacteria</taxon>
        <taxon>Pseudomonadati</taxon>
        <taxon>Planctomycetota</taxon>
        <taxon>Planctomycetia</taxon>
        <taxon>Isosphaerales</taxon>
        <taxon>Isosphaeraceae</taxon>
        <taxon>Paludisphaera</taxon>
    </lineage>
</organism>
<dbReference type="Proteomes" id="UP001216907">
    <property type="component" value="Unassembled WGS sequence"/>
</dbReference>
<keyword evidence="3" id="KW-1185">Reference proteome</keyword>